<dbReference type="SMART" id="SM00315">
    <property type="entry name" value="RGS"/>
    <property type="match status" value="1"/>
</dbReference>
<reference evidence="4 5" key="1">
    <citation type="submission" date="2019-07" db="EMBL/GenBank/DDBJ databases">
        <title>Genomics analysis of Aphanomyces spp. identifies a new class of oomycete effector associated with host adaptation.</title>
        <authorList>
            <person name="Gaulin E."/>
        </authorList>
    </citation>
    <scope>NUCLEOTIDE SEQUENCE [LARGE SCALE GENOMIC DNA]</scope>
    <source>
        <strain evidence="4 5">ATCC 201684</strain>
    </source>
</reference>
<dbReference type="PROSITE" id="PS50132">
    <property type="entry name" value="RGS"/>
    <property type="match status" value="2"/>
</dbReference>
<evidence type="ECO:0000259" key="3">
    <source>
        <dbReference type="PROSITE" id="PS50211"/>
    </source>
</evidence>
<dbReference type="PROSITE" id="PS50211">
    <property type="entry name" value="DENN"/>
    <property type="match status" value="1"/>
</dbReference>
<feature type="domain" description="RGS" evidence="2">
    <location>
        <begin position="6"/>
        <end position="73"/>
    </location>
</feature>
<dbReference type="Proteomes" id="UP000481153">
    <property type="component" value="Unassembled WGS sequence"/>
</dbReference>
<dbReference type="Gene3D" id="3.40.50.11500">
    <property type="match status" value="1"/>
</dbReference>
<dbReference type="InterPro" id="IPR016137">
    <property type="entry name" value="RGS"/>
</dbReference>
<dbReference type="GO" id="GO:0031410">
    <property type="term" value="C:cytoplasmic vesicle"/>
    <property type="evidence" value="ECO:0007669"/>
    <property type="project" value="TreeGrafter"/>
</dbReference>
<dbReference type="GO" id="GO:0032483">
    <property type="term" value="P:regulation of Rab protein signal transduction"/>
    <property type="evidence" value="ECO:0007669"/>
    <property type="project" value="TreeGrafter"/>
</dbReference>
<dbReference type="PANTHER" id="PTHR12296">
    <property type="entry name" value="DENN DOMAIN-CONTAINING PROTEIN 4"/>
    <property type="match status" value="1"/>
</dbReference>
<dbReference type="InterPro" id="IPR037516">
    <property type="entry name" value="Tripartite_DENN"/>
</dbReference>
<dbReference type="Pfam" id="PF02141">
    <property type="entry name" value="DENN"/>
    <property type="match status" value="1"/>
</dbReference>
<evidence type="ECO:0000256" key="1">
    <source>
        <dbReference type="SAM" id="MobiDB-lite"/>
    </source>
</evidence>
<dbReference type="EMBL" id="VJMJ01000135">
    <property type="protein sequence ID" value="KAF0732246.1"/>
    <property type="molecule type" value="Genomic_DNA"/>
</dbReference>
<dbReference type="SUPFAM" id="SSF48097">
    <property type="entry name" value="Regulator of G-protein signaling, RGS"/>
    <property type="match status" value="2"/>
</dbReference>
<name>A0A6G0WXL6_9STRA</name>
<feature type="domain" description="RGS" evidence="2">
    <location>
        <begin position="168"/>
        <end position="310"/>
    </location>
</feature>
<feature type="compositionally biased region" description="Low complexity" evidence="1">
    <location>
        <begin position="321"/>
        <end position="344"/>
    </location>
</feature>
<dbReference type="AlphaFoldDB" id="A0A6G0WXL6"/>
<dbReference type="InterPro" id="IPR036305">
    <property type="entry name" value="RGS_sf"/>
</dbReference>
<proteinExistence type="predicted"/>
<keyword evidence="5" id="KW-1185">Reference proteome</keyword>
<dbReference type="InterPro" id="IPR044926">
    <property type="entry name" value="RGS_subdomain_2"/>
</dbReference>
<dbReference type="InterPro" id="IPR043153">
    <property type="entry name" value="DENN_C"/>
</dbReference>
<feature type="domain" description="UDENN" evidence="3">
    <location>
        <begin position="380"/>
        <end position="767"/>
    </location>
</feature>
<evidence type="ECO:0000313" key="5">
    <source>
        <dbReference type="Proteomes" id="UP000481153"/>
    </source>
</evidence>
<comment type="caution">
    <text evidence="4">The sequence shown here is derived from an EMBL/GenBank/DDBJ whole genome shotgun (WGS) entry which is preliminary data.</text>
</comment>
<evidence type="ECO:0008006" key="6">
    <source>
        <dbReference type="Google" id="ProtNLM"/>
    </source>
</evidence>
<dbReference type="InterPro" id="IPR051696">
    <property type="entry name" value="DENN_Domain_GEFs"/>
</dbReference>
<dbReference type="VEuPathDB" id="FungiDB:AeMF1_005943"/>
<gene>
    <name evidence="4" type="ORF">Ae201684_010538</name>
</gene>
<organism evidence="4 5">
    <name type="scientific">Aphanomyces euteiches</name>
    <dbReference type="NCBI Taxonomy" id="100861"/>
    <lineage>
        <taxon>Eukaryota</taxon>
        <taxon>Sar</taxon>
        <taxon>Stramenopiles</taxon>
        <taxon>Oomycota</taxon>
        <taxon>Saprolegniomycetes</taxon>
        <taxon>Saprolegniales</taxon>
        <taxon>Verrucalvaceae</taxon>
        <taxon>Aphanomyces</taxon>
    </lineage>
</organism>
<feature type="region of interest" description="Disordered" evidence="1">
    <location>
        <begin position="320"/>
        <end position="344"/>
    </location>
</feature>
<accession>A0A6G0WXL6</accession>
<protein>
    <recommendedName>
        <fullName evidence="6">UDENN domain-containing protein</fullName>
    </recommendedName>
</protein>
<evidence type="ECO:0000313" key="4">
    <source>
        <dbReference type="EMBL" id="KAF0732246.1"/>
    </source>
</evidence>
<dbReference type="SMART" id="SM00799">
    <property type="entry name" value="DENN"/>
    <property type="match status" value="1"/>
</dbReference>
<dbReference type="Gene3D" id="1.10.167.10">
    <property type="entry name" value="Regulator of G-protein Signalling 4, domain 2"/>
    <property type="match status" value="2"/>
</dbReference>
<dbReference type="InterPro" id="IPR001194">
    <property type="entry name" value="cDENN_dom"/>
</dbReference>
<sequence>MTTAVTLNTVVHDPHMHAVFLKFLSSNDPKNFSRLLFLVSVDEFKKLVPDDGSIHSPTTQRVNYAKKIIQKYMDVDSFFYIGGADVYVGKDQTVEMFGTMLHHDLTLCSGLSSSRQLFADVESATLLAIEPSFVAFSQTKEFHSLVSMEIMVPSIDEVELQHATSSFTLERVLANRRLCCVFWLFLFKERTHGPLSFWMEATQHLLPELDAFINYPSPDAEYLLVHLGHLLDTKYFAPGASAQVHVVGELQAQAITTLQFHFTNWSTQGRVTKAAEVANLVRQLVRHVKETLQMNHFVRFIQSRRFHQMLLSPTSQRLCLSPATPTQTKSSPSSSGSSSDSSTTSLQDVFHVMNVLSHQKPLPPATRLARLQSAPAAFISGLLHFSLDAVGRTGFDVETLYALQESDHTLPDHLDAFFSPFQSPLRRSQTPPSPSLFHMTIGATDRPFYMVCLTRYVPITDHLPPLERVLLEQKNLQPFVLSGLCLLSRYPLFDAMRHRLYELHQEASAQESSTYTSSLTWRPTATQLAALTAPIGLLPDSLQTSAETLFSCLNVPNALNFLAAMLCERKVLLVSKHVSVLTTVAESVRELMRPLEWSHVFCPVLPASMAECVHCPTPFLFGVHPDVVSSLDLEDSVVIVDLDADRVQCASSEGAPILPLPNAKELTTKLQVLLEPQVACSDWAIEPKSPPAVFPHGQVASLCHASWLTLLADMEEFSFVLSDEGDTMVVFDSVGFLTSRRHDAAFYQHFLKTQLFSQYIATHHPGR</sequence>
<evidence type="ECO:0000259" key="2">
    <source>
        <dbReference type="PROSITE" id="PS50132"/>
    </source>
</evidence>
<dbReference type="PANTHER" id="PTHR12296:SF21">
    <property type="entry name" value="DENN DOMAIN-CONTAINING PROTEIN 3"/>
    <property type="match status" value="1"/>
</dbReference>